<evidence type="ECO:0000313" key="8">
    <source>
        <dbReference type="Proteomes" id="UP001314241"/>
    </source>
</evidence>
<feature type="domain" description="dUTPase-like" evidence="6">
    <location>
        <begin position="56"/>
        <end position="177"/>
    </location>
</feature>
<evidence type="ECO:0000256" key="2">
    <source>
        <dbReference type="ARBA" id="ARBA00012379"/>
    </source>
</evidence>
<dbReference type="InterPro" id="IPR008181">
    <property type="entry name" value="dUTPase"/>
</dbReference>
<dbReference type="Pfam" id="PF00692">
    <property type="entry name" value="dUTPase"/>
    <property type="match status" value="1"/>
</dbReference>
<dbReference type="InterPro" id="IPR033704">
    <property type="entry name" value="dUTPase_trimeric"/>
</dbReference>
<dbReference type="PANTHER" id="PTHR11241">
    <property type="entry name" value="DEOXYURIDINE 5'-TRIPHOSPHATE NUCLEOTIDOHYDROLASE"/>
    <property type="match status" value="1"/>
</dbReference>
<dbReference type="Gene3D" id="2.70.40.10">
    <property type="match status" value="1"/>
</dbReference>
<evidence type="ECO:0000256" key="5">
    <source>
        <dbReference type="ARBA" id="ARBA00047686"/>
    </source>
</evidence>
<evidence type="ECO:0000256" key="1">
    <source>
        <dbReference type="ARBA" id="ARBA00006581"/>
    </source>
</evidence>
<keyword evidence="8" id="KW-1185">Reference proteome</keyword>
<keyword evidence="3 7" id="KW-0378">Hydrolase</keyword>
<comment type="caution">
    <text evidence="7">The sequence shown here is derived from an EMBL/GenBank/DDBJ whole genome shotgun (WGS) entry which is preliminary data.</text>
</comment>
<dbReference type="EMBL" id="CAWVOH010000001">
    <property type="protein sequence ID" value="CAK8054133.1"/>
    <property type="molecule type" value="Genomic_DNA"/>
</dbReference>
<dbReference type="PANTHER" id="PTHR11241:SF0">
    <property type="entry name" value="DEOXYURIDINE 5'-TRIPHOSPHATE NUCLEOTIDOHYDROLASE"/>
    <property type="match status" value="1"/>
</dbReference>
<evidence type="ECO:0000259" key="6">
    <source>
        <dbReference type="Pfam" id="PF00692"/>
    </source>
</evidence>
<proteinExistence type="inferred from homology"/>
<name>A0ABM9N4P3_9LACO</name>
<dbReference type="InterPro" id="IPR036157">
    <property type="entry name" value="dUTPase-like_sf"/>
</dbReference>
<evidence type="ECO:0000313" key="7">
    <source>
        <dbReference type="EMBL" id="CAK8054133.1"/>
    </source>
</evidence>
<evidence type="ECO:0000256" key="4">
    <source>
        <dbReference type="ARBA" id="ARBA00023080"/>
    </source>
</evidence>
<reference evidence="7 8" key="1">
    <citation type="submission" date="2024-01" db="EMBL/GenBank/DDBJ databases">
        <authorList>
            <person name="Botero Cardona J."/>
        </authorList>
    </citation>
    <scope>NUCLEOTIDE SEQUENCE [LARGE SCALE GENOMIC DNA]</scope>
    <source>
        <strain evidence="7 8">LMG 33000</strain>
    </source>
</reference>
<dbReference type="SUPFAM" id="SSF51283">
    <property type="entry name" value="dUTPase-like"/>
    <property type="match status" value="1"/>
</dbReference>
<sequence length="178" mass="19961">MNKKDNQERVSNRLRVSQRNVKGISTKVQESKRPTIEVLYASEDTPRLVQHGDWIDLAVDEDVDLKRKGDMQHVSLGVAMKLPDGYEAIIAERSSTHKKKGVDLANGIGIIDNAYQGNDDVWCAELVANRSRVHIDRGERVLQFRIVPSMSRLVPDLQINEVEQLEGVNRGGFGSTGR</sequence>
<gene>
    <name evidence="7" type="ORF">R54876_GBNLAHCA_00694</name>
</gene>
<dbReference type="CDD" id="cd07557">
    <property type="entry name" value="trimeric_dUTPase"/>
    <property type="match status" value="1"/>
</dbReference>
<comment type="similarity">
    <text evidence="1">Belongs to the dUTPase family.</text>
</comment>
<dbReference type="Proteomes" id="UP001314241">
    <property type="component" value="Unassembled WGS sequence"/>
</dbReference>
<evidence type="ECO:0000256" key="3">
    <source>
        <dbReference type="ARBA" id="ARBA00022801"/>
    </source>
</evidence>
<protein>
    <recommendedName>
        <fullName evidence="2">dUTP diphosphatase</fullName>
        <ecNumber evidence="2">3.6.1.23</ecNumber>
    </recommendedName>
</protein>
<accession>A0ABM9N4P3</accession>
<dbReference type="EC" id="3.6.1.23" evidence="2"/>
<organism evidence="7 8">
    <name type="scientific">Eupransor demetentiae</name>
    <dbReference type="NCBI Taxonomy" id="3109584"/>
    <lineage>
        <taxon>Bacteria</taxon>
        <taxon>Bacillati</taxon>
        <taxon>Bacillota</taxon>
        <taxon>Bacilli</taxon>
        <taxon>Lactobacillales</taxon>
        <taxon>Lactobacillaceae</taxon>
        <taxon>Eupransor</taxon>
    </lineage>
</organism>
<dbReference type="InterPro" id="IPR029054">
    <property type="entry name" value="dUTPase-like"/>
</dbReference>
<comment type="catalytic activity">
    <reaction evidence="5">
        <text>dUTP + H2O = dUMP + diphosphate + H(+)</text>
        <dbReference type="Rhea" id="RHEA:10248"/>
        <dbReference type="ChEBI" id="CHEBI:15377"/>
        <dbReference type="ChEBI" id="CHEBI:15378"/>
        <dbReference type="ChEBI" id="CHEBI:33019"/>
        <dbReference type="ChEBI" id="CHEBI:61555"/>
        <dbReference type="ChEBI" id="CHEBI:246422"/>
        <dbReference type="EC" id="3.6.1.23"/>
    </reaction>
</comment>
<dbReference type="GO" id="GO:0004170">
    <property type="term" value="F:dUTP diphosphatase activity"/>
    <property type="evidence" value="ECO:0007669"/>
    <property type="project" value="UniProtKB-EC"/>
</dbReference>
<keyword evidence="4" id="KW-0546">Nucleotide metabolism</keyword>